<comment type="caution">
    <text evidence="2">The sequence shown here is derived from an EMBL/GenBank/DDBJ whole genome shotgun (WGS) entry which is preliminary data.</text>
</comment>
<evidence type="ECO:0000313" key="3">
    <source>
        <dbReference type="Proteomes" id="UP000324800"/>
    </source>
</evidence>
<dbReference type="EMBL" id="SNRW01000100">
    <property type="protein sequence ID" value="KAA6403438.1"/>
    <property type="molecule type" value="Genomic_DNA"/>
</dbReference>
<protein>
    <submittedName>
        <fullName evidence="2">Uncharacterized protein</fullName>
    </submittedName>
</protein>
<organism evidence="2 3">
    <name type="scientific">Streblomastix strix</name>
    <dbReference type="NCBI Taxonomy" id="222440"/>
    <lineage>
        <taxon>Eukaryota</taxon>
        <taxon>Metamonada</taxon>
        <taxon>Preaxostyla</taxon>
        <taxon>Oxymonadida</taxon>
        <taxon>Streblomastigidae</taxon>
        <taxon>Streblomastix</taxon>
    </lineage>
</organism>
<feature type="compositionally biased region" description="Basic residues" evidence="1">
    <location>
        <begin position="125"/>
        <end position="144"/>
    </location>
</feature>
<feature type="compositionally biased region" description="Polar residues" evidence="1">
    <location>
        <begin position="92"/>
        <end position="115"/>
    </location>
</feature>
<name>A0A5J4X873_9EUKA</name>
<evidence type="ECO:0000313" key="2">
    <source>
        <dbReference type="EMBL" id="KAA6403438.1"/>
    </source>
</evidence>
<accession>A0A5J4X873</accession>
<feature type="region of interest" description="Disordered" evidence="1">
    <location>
        <begin position="83"/>
        <end position="150"/>
    </location>
</feature>
<dbReference type="AlphaFoldDB" id="A0A5J4X873"/>
<gene>
    <name evidence="2" type="ORF">EZS28_001030</name>
</gene>
<evidence type="ECO:0000256" key="1">
    <source>
        <dbReference type="SAM" id="MobiDB-lite"/>
    </source>
</evidence>
<sequence>MERDHTQTQPSTNYGPIVQTAPRQLGMAQWHAERETASVFAAQCANTESMNFGNEMNLLQQGHLAAQGADGLGFQTLICQVKEQSEDEPEQDQGQVHFNNLPDNTKNEGSPGLTQETRRSEANKGRIKPRPKSSRKKKKGRRQRQLLLRTTHADVGLEALTGGATTRDSFLEKLNPSIATTSGWKIHEIHHSL</sequence>
<dbReference type="Proteomes" id="UP000324800">
    <property type="component" value="Unassembled WGS sequence"/>
</dbReference>
<proteinExistence type="predicted"/>
<reference evidence="2 3" key="1">
    <citation type="submission" date="2019-03" db="EMBL/GenBank/DDBJ databases">
        <title>Single cell metagenomics reveals metabolic interactions within the superorganism composed of flagellate Streblomastix strix and complex community of Bacteroidetes bacteria on its surface.</title>
        <authorList>
            <person name="Treitli S.C."/>
            <person name="Kolisko M."/>
            <person name="Husnik F."/>
            <person name="Keeling P."/>
            <person name="Hampl V."/>
        </authorList>
    </citation>
    <scope>NUCLEOTIDE SEQUENCE [LARGE SCALE GENOMIC DNA]</scope>
    <source>
        <strain evidence="2">ST1C</strain>
    </source>
</reference>